<sequence length="146" mass="16274">MLECQRKLDIPTVTDRLLKQAISQWLSPKYEGGFSTNSYGFPPGRSAHQAVHQVHYLGKCPNGYISFLYELSKYLNYGGSNVIAVKVDNSKQPNSGWYSGFGIYRNVWLTTVNPVHIPQYGIFVSTPLVSAKEADALVNTIITNKS</sequence>
<gene>
    <name evidence="1" type="ORF">ADIARSV_1949</name>
</gene>
<evidence type="ECO:0000313" key="2">
    <source>
        <dbReference type="Proteomes" id="UP000014174"/>
    </source>
</evidence>
<dbReference type="Gene3D" id="2.60.120.260">
    <property type="entry name" value="Galactose-binding domain-like"/>
    <property type="match status" value="1"/>
</dbReference>
<dbReference type="PATRIC" id="fig|1150600.3.peg.1923"/>
<dbReference type="GO" id="GO:0005975">
    <property type="term" value="P:carbohydrate metabolic process"/>
    <property type="evidence" value="ECO:0007669"/>
    <property type="project" value="InterPro"/>
</dbReference>
<dbReference type="RefSeq" id="WP_016195184.1">
    <property type="nucleotide sequence ID" value="NZ_AQPN01000076.1"/>
</dbReference>
<dbReference type="eggNOG" id="COG3250">
    <property type="taxonomic scope" value="Bacteria"/>
</dbReference>
<dbReference type="InterPro" id="IPR051913">
    <property type="entry name" value="GH2_Domain-Containing"/>
</dbReference>
<dbReference type="SUPFAM" id="SSF49785">
    <property type="entry name" value="Galactose-binding domain-like"/>
    <property type="match status" value="1"/>
</dbReference>
<name>R9H0T8_9SPHI</name>
<dbReference type="InterPro" id="IPR008979">
    <property type="entry name" value="Galactose-bd-like_sf"/>
</dbReference>
<protein>
    <submittedName>
        <fullName evidence="1">Beta-galactosidase</fullName>
        <ecNumber evidence="1">3.2.1.23</ecNumber>
    </submittedName>
</protein>
<dbReference type="PANTHER" id="PTHR42732">
    <property type="entry name" value="BETA-GALACTOSIDASE"/>
    <property type="match status" value="1"/>
</dbReference>
<dbReference type="eggNOG" id="COG3344">
    <property type="taxonomic scope" value="Bacteria"/>
</dbReference>
<accession>R9H0T8</accession>
<dbReference type="EMBL" id="AQPN01000076">
    <property type="protein sequence ID" value="EOR94844.1"/>
    <property type="molecule type" value="Genomic_DNA"/>
</dbReference>
<keyword evidence="2" id="KW-1185">Reference proteome</keyword>
<proteinExistence type="predicted"/>
<dbReference type="STRING" id="1150600.ADIARSV_1949"/>
<organism evidence="1 2">
    <name type="scientific">Arcticibacter svalbardensis MN12-7</name>
    <dbReference type="NCBI Taxonomy" id="1150600"/>
    <lineage>
        <taxon>Bacteria</taxon>
        <taxon>Pseudomonadati</taxon>
        <taxon>Bacteroidota</taxon>
        <taxon>Sphingobacteriia</taxon>
        <taxon>Sphingobacteriales</taxon>
        <taxon>Sphingobacteriaceae</taxon>
        <taxon>Arcticibacter</taxon>
    </lineage>
</organism>
<evidence type="ECO:0000313" key="1">
    <source>
        <dbReference type="EMBL" id="EOR94844.1"/>
    </source>
</evidence>
<dbReference type="PANTHER" id="PTHR42732:SF1">
    <property type="entry name" value="BETA-MANNOSIDASE"/>
    <property type="match status" value="1"/>
</dbReference>
<comment type="caution">
    <text evidence="1">The sequence shown here is derived from an EMBL/GenBank/DDBJ whole genome shotgun (WGS) entry which is preliminary data.</text>
</comment>
<keyword evidence="1" id="KW-0326">Glycosidase</keyword>
<reference evidence="1 2" key="1">
    <citation type="journal article" date="2013" name="Genome Announc.">
        <title>Draft Genome Sequence of Arcticibacter svalbardensis Strain MN12-7T, a Member of the Family Sphingobacteriaceae Isolated from an Arctic Soil Sample.</title>
        <authorList>
            <person name="Shivaji S."/>
            <person name="Ara S."/>
            <person name="Prasad S."/>
            <person name="Manasa B.P."/>
            <person name="Begum Z."/>
            <person name="Singh A."/>
            <person name="Kumar Pinnaka A."/>
        </authorList>
    </citation>
    <scope>NUCLEOTIDE SEQUENCE [LARGE SCALE GENOMIC DNA]</scope>
    <source>
        <strain evidence="1 2">MN12-7</strain>
    </source>
</reference>
<dbReference type="AlphaFoldDB" id="R9H0T8"/>
<dbReference type="GO" id="GO:0004565">
    <property type="term" value="F:beta-galactosidase activity"/>
    <property type="evidence" value="ECO:0007669"/>
    <property type="project" value="UniProtKB-EC"/>
</dbReference>
<dbReference type="EC" id="3.2.1.23" evidence="1"/>
<dbReference type="Proteomes" id="UP000014174">
    <property type="component" value="Unassembled WGS sequence"/>
</dbReference>
<keyword evidence="1" id="KW-0378">Hydrolase</keyword>
<dbReference type="OrthoDB" id="9780724at2"/>